<evidence type="ECO:0000313" key="1">
    <source>
        <dbReference type="EMBL" id="UJG40848.1"/>
    </source>
</evidence>
<organism evidence="1">
    <name type="scientific">Candidatus Heimdallarchaeum aukensis</name>
    <dbReference type="NCBI Taxonomy" id="2876573"/>
    <lineage>
        <taxon>Archaea</taxon>
        <taxon>Promethearchaeati</taxon>
        <taxon>Candidatus Heimdallarchaeota</taxon>
        <taxon>Candidatus Heimdallarchaeia (ex Rinke et al. 2021) (nom. nud.)</taxon>
        <taxon>Candidatus Heimdallarchaeales</taxon>
        <taxon>Candidatus Heimdallarchaeaceae</taxon>
        <taxon>Candidatus Heimdallarchaeum</taxon>
    </lineage>
</organism>
<dbReference type="EMBL" id="CP084166">
    <property type="protein sequence ID" value="UJG40848.1"/>
    <property type="molecule type" value="Genomic_DNA"/>
</dbReference>
<protein>
    <submittedName>
        <fullName evidence="1">Uncharacterized protein</fullName>
    </submittedName>
</protein>
<gene>
    <name evidence="1" type="ORF">K9W45_13555</name>
</gene>
<dbReference type="Proteomes" id="UP001201020">
    <property type="component" value="Chromosome"/>
</dbReference>
<dbReference type="AlphaFoldDB" id="A0A9Y1BKS5"/>
<proteinExistence type="predicted"/>
<accession>A0A9Y1BKS5</accession>
<sequence length="106" mass="12621">MSSAGYFFYLCSITVKPNDEEQYEDFNEFDMHLHLVQEELEKKEPSRDPYLETTFFLPDWVEMNFKFKSSYKDGDEDIYMYIDLVKEEIESDLNVTIVDFGIEGVV</sequence>
<name>A0A9Y1BKS5_9ARCH</name>
<reference evidence="1" key="1">
    <citation type="journal article" date="2022" name="Nat. Microbiol.">
        <title>Unique mobile elements and scalable gene flow at the prokaryote-eukaryote boundary revealed by circularized Asgard archaea genomes.</title>
        <authorList>
            <person name="Wu F."/>
            <person name="Speth D.R."/>
            <person name="Philosof A."/>
            <person name="Cremiere A."/>
            <person name="Narayanan A."/>
            <person name="Barco R.A."/>
            <person name="Connon S.A."/>
            <person name="Amend J.P."/>
            <person name="Antoshechkin I.A."/>
            <person name="Orphan V.J."/>
        </authorList>
    </citation>
    <scope>NUCLEOTIDE SEQUENCE</scope>
    <source>
        <strain evidence="1">PM71</strain>
    </source>
</reference>